<dbReference type="KEGG" id="mgm:Mmc1_2263"/>
<organism evidence="1 2">
    <name type="scientific">Magnetococcus marinus (strain ATCC BAA-1437 / JCM 17883 / MC-1)</name>
    <dbReference type="NCBI Taxonomy" id="156889"/>
    <lineage>
        <taxon>Bacteria</taxon>
        <taxon>Pseudomonadati</taxon>
        <taxon>Pseudomonadota</taxon>
        <taxon>Magnetococcia</taxon>
        <taxon>Magnetococcales</taxon>
        <taxon>Magnetococcaceae</taxon>
        <taxon>Magnetococcus</taxon>
    </lineage>
</organism>
<dbReference type="HOGENOM" id="CLU_2479648_0_0_5"/>
<protein>
    <submittedName>
        <fullName evidence="1">Uncharacterized protein</fullName>
    </submittedName>
</protein>
<accession>A0L9X1</accession>
<gene>
    <name evidence="1" type="ordered locus">Mmc1_2263</name>
</gene>
<dbReference type="Proteomes" id="UP000002586">
    <property type="component" value="Chromosome"/>
</dbReference>
<keyword evidence="2" id="KW-1185">Reference proteome</keyword>
<evidence type="ECO:0000313" key="1">
    <source>
        <dbReference type="EMBL" id="ABK44764.1"/>
    </source>
</evidence>
<dbReference type="EMBL" id="CP000471">
    <property type="protein sequence ID" value="ABK44764.1"/>
    <property type="molecule type" value="Genomic_DNA"/>
</dbReference>
<dbReference type="AlphaFoldDB" id="A0L9X1"/>
<proteinExistence type="predicted"/>
<reference evidence="2" key="1">
    <citation type="journal article" date="2009" name="Appl. Environ. Microbiol.">
        <title>Complete genome sequence of the chemolithoautotrophic marine magnetotactic coccus strain MC-1.</title>
        <authorList>
            <person name="Schubbe S."/>
            <person name="Williams T.J."/>
            <person name="Xie G."/>
            <person name="Kiss H.E."/>
            <person name="Brettin T.S."/>
            <person name="Martinez D."/>
            <person name="Ross C.A."/>
            <person name="Schuler D."/>
            <person name="Cox B.L."/>
            <person name="Nealson K.H."/>
            <person name="Bazylinski D.A."/>
        </authorList>
    </citation>
    <scope>NUCLEOTIDE SEQUENCE [LARGE SCALE GENOMIC DNA]</scope>
    <source>
        <strain evidence="2">ATCC BAA-1437 / JCM 17883 / MC-1</strain>
    </source>
</reference>
<reference evidence="1 2" key="2">
    <citation type="journal article" date="2012" name="Int. J. Syst. Evol. Microbiol.">
        <title>Magnetococcus marinus gen. nov., sp. nov., a marine, magnetotactic bacterium that represents a novel lineage (Magnetococcaceae fam. nov.; Magnetococcales ord. nov.) at the base of the Alphaproteobacteria.</title>
        <authorList>
            <person name="Bazylinski D.A."/>
            <person name="Williams T.J."/>
            <person name="Lefevre C.T."/>
            <person name="Berg R.J."/>
            <person name="Zhang C.L."/>
            <person name="Bowser S.S."/>
            <person name="Dean A.J."/>
            <person name="Beveridge T.J."/>
        </authorList>
    </citation>
    <scope>NUCLEOTIDE SEQUENCE [LARGE SCALE GENOMIC DNA]</scope>
    <source>
        <strain evidence="2">ATCC BAA-1437 / JCM 17883 / MC-1</strain>
    </source>
</reference>
<evidence type="ECO:0000313" key="2">
    <source>
        <dbReference type="Proteomes" id="UP000002586"/>
    </source>
</evidence>
<sequence>MQSVDFLFSVTSMQAIICCGPAGYTNRRGDQYQAQEQFTTRYGRCATTRHATRYPKHFHRTHLGRASHMCPRVMPANRPVARPRKVR</sequence>
<name>A0L9X1_MAGMM</name>